<dbReference type="InterPro" id="IPR046450">
    <property type="entry name" value="PA_dom_sf"/>
</dbReference>
<feature type="chain" id="PRO_5006015069" evidence="1">
    <location>
        <begin position="19"/>
        <end position="587"/>
    </location>
</feature>
<evidence type="ECO:0000313" key="4">
    <source>
        <dbReference type="Proteomes" id="UP000054928"/>
    </source>
</evidence>
<evidence type="ECO:0000259" key="2">
    <source>
        <dbReference type="PROSITE" id="PS50106"/>
    </source>
</evidence>
<reference evidence="4" key="1">
    <citation type="submission" date="2014-09" db="EMBL/GenBank/DDBJ databases">
        <authorList>
            <person name="Sharma Rahul"/>
            <person name="Thines Marco"/>
        </authorList>
    </citation>
    <scope>NUCLEOTIDE SEQUENCE [LARGE SCALE GENOMIC DNA]</scope>
</reference>
<dbReference type="SUPFAM" id="SSF52025">
    <property type="entry name" value="PA domain"/>
    <property type="match status" value="1"/>
</dbReference>
<dbReference type="RefSeq" id="XP_024577604.1">
    <property type="nucleotide sequence ID" value="XM_024726982.1"/>
</dbReference>
<dbReference type="OMA" id="CETDPMR"/>
<protein>
    <submittedName>
        <fullName evidence="3">Protease-associated domain, PA</fullName>
    </submittedName>
</protein>
<dbReference type="Gene3D" id="2.30.42.10">
    <property type="match status" value="1"/>
</dbReference>
<dbReference type="GeneID" id="36406651"/>
<dbReference type="InterPro" id="IPR001478">
    <property type="entry name" value="PDZ"/>
</dbReference>
<name>A0A0N7L5E3_PLAHL</name>
<dbReference type="OrthoDB" id="75502at2759"/>
<dbReference type="Pfam" id="PF02225">
    <property type="entry name" value="PA"/>
    <property type="match status" value="1"/>
</dbReference>
<organism evidence="3 4">
    <name type="scientific">Plasmopara halstedii</name>
    <name type="common">Downy mildew of sunflower</name>
    <dbReference type="NCBI Taxonomy" id="4781"/>
    <lineage>
        <taxon>Eukaryota</taxon>
        <taxon>Sar</taxon>
        <taxon>Stramenopiles</taxon>
        <taxon>Oomycota</taxon>
        <taxon>Peronosporomycetes</taxon>
        <taxon>Peronosporales</taxon>
        <taxon>Peronosporaceae</taxon>
        <taxon>Plasmopara</taxon>
    </lineage>
</organism>
<accession>A0A0N7L5E3</accession>
<keyword evidence="4" id="KW-1185">Reference proteome</keyword>
<dbReference type="GO" id="GO:0008233">
    <property type="term" value="F:peptidase activity"/>
    <property type="evidence" value="ECO:0007669"/>
    <property type="project" value="UniProtKB-KW"/>
</dbReference>
<feature type="signal peptide" evidence="1">
    <location>
        <begin position="1"/>
        <end position="18"/>
    </location>
</feature>
<sequence>MICKILTLILVKVEISVYINLLNPAFVASQYASERSLEKQQYSVVVATNAPLGLRLNEKLEVLGFVADSEGRGRAVEASGLAEIGDRLIAVNDISLEGYGLQRAVKELQAAQLPRSLRFQTHNDRYIQFPLTESVVDAESAKTITYDPIEKETFDYVISSVGDKTNELKLYAVLSKDGLPPNCAFRELILSQPSDACAPLSIDVTDKYVLVPSVTGCPMHQKAALVEEAGAKGVIFVQRLGEKPTRVRIPPPSSLPHPIDIPIVMVSADSGARLLDQMGAVRPGESQQIRFVFTSACAVDRFEVHPGDSDSLRRSAAYLIKDASAGFMSVSVATSAELVTDTFEYLKPADYSSASSAGVNIPVGRHNLIFPNPKVFDPCKDNPTRPSSRSSQGKIRNSFLLLQIRDPRSSRECTFMRQLEYYQAWRPSGIVLGDQHFPHAAHALTTAVVIQQIAVPVVFISIHAFQKIRQRSQELKAAVTNKSRENIRIHVEFSGENAIAHQWKELANLAVLSNWPATETARDRLFHRMLKDQASLADHDLQLSLVKNERYEALVASYWRAQHYYSARADDAANLDLQEENGPRNKW</sequence>
<dbReference type="InterPro" id="IPR003137">
    <property type="entry name" value="PA_domain"/>
</dbReference>
<feature type="domain" description="PDZ" evidence="2">
    <location>
        <begin position="34"/>
        <end position="123"/>
    </location>
</feature>
<dbReference type="InterPro" id="IPR036034">
    <property type="entry name" value="PDZ_sf"/>
</dbReference>
<keyword evidence="3" id="KW-0378">Hydrolase</keyword>
<keyword evidence="1" id="KW-0732">Signal</keyword>
<dbReference type="PROSITE" id="PS50106">
    <property type="entry name" value="PDZ"/>
    <property type="match status" value="1"/>
</dbReference>
<dbReference type="Proteomes" id="UP000054928">
    <property type="component" value="Unassembled WGS sequence"/>
</dbReference>
<evidence type="ECO:0000256" key="1">
    <source>
        <dbReference type="SAM" id="SignalP"/>
    </source>
</evidence>
<dbReference type="Gene3D" id="3.50.30.30">
    <property type="match status" value="1"/>
</dbReference>
<dbReference type="SUPFAM" id="SSF50156">
    <property type="entry name" value="PDZ domain-like"/>
    <property type="match status" value="1"/>
</dbReference>
<dbReference type="AlphaFoldDB" id="A0A0N7L5E3"/>
<proteinExistence type="predicted"/>
<dbReference type="EMBL" id="CCYD01000553">
    <property type="protein sequence ID" value="CEG41235.1"/>
    <property type="molecule type" value="Genomic_DNA"/>
</dbReference>
<dbReference type="GO" id="GO:0006508">
    <property type="term" value="P:proteolysis"/>
    <property type="evidence" value="ECO:0007669"/>
    <property type="project" value="UniProtKB-KW"/>
</dbReference>
<evidence type="ECO:0000313" key="3">
    <source>
        <dbReference type="EMBL" id="CEG41235.1"/>
    </source>
</evidence>
<keyword evidence="3" id="KW-0645">Protease</keyword>
<dbReference type="CDD" id="cd00538">
    <property type="entry name" value="PA"/>
    <property type="match status" value="1"/>
</dbReference>